<feature type="transmembrane region" description="Helical" evidence="9">
    <location>
        <begin position="702"/>
        <end position="722"/>
    </location>
</feature>
<dbReference type="InterPro" id="IPR050327">
    <property type="entry name" value="Proton-linked_MCT"/>
</dbReference>
<feature type="transmembrane region" description="Helical" evidence="9">
    <location>
        <begin position="734"/>
        <end position="755"/>
    </location>
</feature>
<sequence>MNLLKKIAAAVLLLSFVVFVAFFGRLPALRKTPIGLLNRLICLSLPAGLWKLDAVLTGGRLAPAFHRLGTYLMNENHPLVLIFYLLVLSTSQLLFVPTAFPRLSQVHRGLAILTCALPYVFTYKAVRSRSSVITLENLRTEMQRYPYDHVLFQPGQSCRTCHFLKPARSKHCSVCNACVAKSDHHCIWVMNCLGKGNYVYFVGLMSSLGAMLSYGTYLAYMILDGSLQASTLRRSDGPDARAHWSTGKSWSQYAQSWGLAFADDVRIGSVGMLALMTAPLAWGLFWYHMYLIWAGMTTNESGKWADWRDDIADGLVFRADKAPENPDDSPRNDDVEPIVDWPISSMQQLVRSSDGEPPEARAIWPRNNTATGNVRWRRVSGLHEVHNLTLDFNLSSACWTKIKKLNRGAVRAIVMASTQNLALSNLGRALASGYEEDGLQRAQSRHSHLHGAENEHVSLPKADGGKDAWLFLAGCFCIEALTWGFPFSFGVFQEYYSTHTPFSTEPSGIAIIGTSAMGIMYLGAPFSFALLQRFPLRRRHCAVVGLFTMIIGLVASSFATRVSHLILTQGVLYAIGGSMLYTPTIIFLDEWFIARKGLAFGVMWAGTGFSGVCIPFLMNWGLSKYSFSTMLRAWSIILFLLVGLLLYYVKPRLPVSPTSHSRRLHWGFLSASTFWILQTGNILESLGFFIPNIYLPTYARTLGLSSVSGTVTVSLFNTTSVFSQVILGFLSDRLHITTVILISTIGATLSVFLLWGFSTSFPLLCIFSLFYGLFAGGFTSTYTGSIQEVKRADDRAEAGLVLGLLSAGRGIGSVVSGPLSEALLSERPWAGDAMLGYGTGYGGLIVFTGVSAMLGGMSWAARRVGWV</sequence>
<dbReference type="InterPro" id="IPR036259">
    <property type="entry name" value="MFS_trans_sf"/>
</dbReference>
<evidence type="ECO:0000256" key="6">
    <source>
        <dbReference type="ARBA" id="ARBA00023139"/>
    </source>
</evidence>
<dbReference type="Pfam" id="PF01529">
    <property type="entry name" value="DHHC"/>
    <property type="match status" value="1"/>
</dbReference>
<keyword evidence="9" id="KW-0012">Acyltransferase</keyword>
<evidence type="ECO:0000256" key="7">
    <source>
        <dbReference type="ARBA" id="ARBA00023288"/>
    </source>
</evidence>
<keyword evidence="3 9" id="KW-0812">Transmembrane</keyword>
<dbReference type="Gene3D" id="1.20.1250.20">
    <property type="entry name" value="MFS general substrate transporter like domains"/>
    <property type="match status" value="2"/>
</dbReference>
<dbReference type="PROSITE" id="PS50216">
    <property type="entry name" value="DHHC"/>
    <property type="match status" value="1"/>
</dbReference>
<accession>A0A8H6FH87</accession>
<dbReference type="EC" id="2.3.1.225" evidence="9"/>
<keyword evidence="9" id="KW-0808">Transferase</keyword>
<gene>
    <name evidence="11" type="ORF">HO133_007930</name>
</gene>
<comment type="domain">
    <text evidence="9">The DHHC domain is required for palmitoyltransferase activity.</text>
</comment>
<dbReference type="Pfam" id="PF07690">
    <property type="entry name" value="MFS_1"/>
    <property type="match status" value="1"/>
</dbReference>
<keyword evidence="7" id="KW-0449">Lipoprotein</keyword>
<feature type="transmembrane region" description="Helical" evidence="9">
    <location>
        <begin position="800"/>
        <end position="820"/>
    </location>
</feature>
<feature type="transmembrane region" description="Helical" evidence="9">
    <location>
        <begin position="267"/>
        <end position="287"/>
    </location>
</feature>
<dbReference type="InterPro" id="IPR020846">
    <property type="entry name" value="MFS_dom"/>
</dbReference>
<evidence type="ECO:0000313" key="11">
    <source>
        <dbReference type="EMBL" id="KAF6228200.1"/>
    </source>
</evidence>
<name>A0A8H6FH87_9LECA</name>
<feature type="domain" description="Major facilitator superfamily (MFS) profile" evidence="10">
    <location>
        <begin position="673"/>
        <end position="867"/>
    </location>
</feature>
<dbReference type="GeneID" id="59336327"/>
<feature type="transmembrane region" description="Helical" evidence="9">
    <location>
        <begin position="566"/>
        <end position="586"/>
    </location>
</feature>
<comment type="similarity">
    <text evidence="2">Belongs to the major facilitator superfamily. Monocarboxylate porter (TC 2.A.1.13) family.</text>
</comment>
<proteinExistence type="inferred from homology"/>
<feature type="transmembrane region" description="Helical" evidence="9">
    <location>
        <begin position="630"/>
        <end position="648"/>
    </location>
</feature>
<evidence type="ECO:0000313" key="12">
    <source>
        <dbReference type="Proteomes" id="UP000593566"/>
    </source>
</evidence>
<dbReference type="SUPFAM" id="SSF103473">
    <property type="entry name" value="MFS general substrate transporter"/>
    <property type="match status" value="1"/>
</dbReference>
<evidence type="ECO:0000256" key="8">
    <source>
        <dbReference type="ARBA" id="ARBA00048048"/>
    </source>
</evidence>
<feature type="transmembrane region" description="Helical" evidence="9">
    <location>
        <begin position="761"/>
        <end position="779"/>
    </location>
</feature>
<organism evidence="11 12">
    <name type="scientific">Letharia lupina</name>
    <dbReference type="NCBI Taxonomy" id="560253"/>
    <lineage>
        <taxon>Eukaryota</taxon>
        <taxon>Fungi</taxon>
        <taxon>Dikarya</taxon>
        <taxon>Ascomycota</taxon>
        <taxon>Pezizomycotina</taxon>
        <taxon>Lecanoromycetes</taxon>
        <taxon>OSLEUM clade</taxon>
        <taxon>Lecanoromycetidae</taxon>
        <taxon>Lecanorales</taxon>
        <taxon>Lecanorineae</taxon>
        <taxon>Parmeliaceae</taxon>
        <taxon>Letharia</taxon>
    </lineage>
</organism>
<comment type="similarity">
    <text evidence="9">Belongs to the DHHC palmitoyltransferase family.</text>
</comment>
<feature type="transmembrane region" description="Helical" evidence="9">
    <location>
        <begin position="840"/>
        <end position="861"/>
    </location>
</feature>
<dbReference type="GO" id="GO:0022857">
    <property type="term" value="F:transmembrane transporter activity"/>
    <property type="evidence" value="ECO:0007669"/>
    <property type="project" value="InterPro"/>
</dbReference>
<evidence type="ECO:0000256" key="3">
    <source>
        <dbReference type="ARBA" id="ARBA00022692"/>
    </source>
</evidence>
<dbReference type="GO" id="GO:0019706">
    <property type="term" value="F:protein-cysteine S-palmitoyltransferase activity"/>
    <property type="evidence" value="ECO:0007669"/>
    <property type="project" value="UniProtKB-EC"/>
</dbReference>
<dbReference type="PROSITE" id="PS50850">
    <property type="entry name" value="MFS"/>
    <property type="match status" value="1"/>
</dbReference>
<feature type="transmembrane region" description="Helical" evidence="9">
    <location>
        <begin position="543"/>
        <end position="560"/>
    </location>
</feature>
<keyword evidence="4 9" id="KW-1133">Transmembrane helix</keyword>
<feature type="transmembrane region" description="Helical" evidence="9">
    <location>
        <begin position="668"/>
        <end position="690"/>
    </location>
</feature>
<feature type="transmembrane region" description="Helical" evidence="9">
    <location>
        <begin position="7"/>
        <end position="24"/>
    </location>
</feature>
<dbReference type="PANTHER" id="PTHR11360:SF287">
    <property type="entry name" value="MFS MONOCARBOXYLATE TRANSPORTER"/>
    <property type="match status" value="1"/>
</dbReference>
<reference evidence="11 12" key="1">
    <citation type="journal article" date="2020" name="Genomics">
        <title>Complete, high-quality genomes from long-read metagenomic sequencing of two wolf lichen thalli reveals enigmatic genome architecture.</title>
        <authorList>
            <person name="McKenzie S.K."/>
            <person name="Walston R.F."/>
            <person name="Allen J.L."/>
        </authorList>
    </citation>
    <scope>NUCLEOTIDE SEQUENCE [LARGE SCALE GENOMIC DNA]</scope>
    <source>
        <strain evidence="11">WasteWater1</strain>
    </source>
</reference>
<comment type="caution">
    <text evidence="9">Lacks conserved residue(s) required for the propagation of feature annotation.</text>
</comment>
<evidence type="ECO:0000256" key="2">
    <source>
        <dbReference type="ARBA" id="ARBA00006727"/>
    </source>
</evidence>
<comment type="caution">
    <text evidence="11">The sequence shown here is derived from an EMBL/GenBank/DDBJ whole genome shotgun (WGS) entry which is preliminary data.</text>
</comment>
<evidence type="ECO:0000256" key="4">
    <source>
        <dbReference type="ARBA" id="ARBA00022989"/>
    </source>
</evidence>
<dbReference type="Proteomes" id="UP000593566">
    <property type="component" value="Unassembled WGS sequence"/>
</dbReference>
<feature type="transmembrane region" description="Helical" evidence="9">
    <location>
        <begin position="468"/>
        <end position="489"/>
    </location>
</feature>
<dbReference type="PANTHER" id="PTHR11360">
    <property type="entry name" value="MONOCARBOXYLATE TRANSPORTER"/>
    <property type="match status" value="1"/>
</dbReference>
<feature type="transmembrane region" description="Helical" evidence="9">
    <location>
        <begin position="79"/>
        <end position="100"/>
    </location>
</feature>
<dbReference type="AlphaFoldDB" id="A0A8H6FH87"/>
<dbReference type="EMBL" id="JACCJB010000004">
    <property type="protein sequence ID" value="KAF6228200.1"/>
    <property type="molecule type" value="Genomic_DNA"/>
</dbReference>
<keyword evidence="5 9" id="KW-0472">Membrane</keyword>
<keyword evidence="12" id="KW-1185">Reference proteome</keyword>
<comment type="subcellular location">
    <subcellularLocation>
        <location evidence="1">Membrane</location>
        <topology evidence="1">Multi-pass membrane protein</topology>
    </subcellularLocation>
</comment>
<evidence type="ECO:0000259" key="10">
    <source>
        <dbReference type="PROSITE" id="PS50850"/>
    </source>
</evidence>
<keyword evidence="6" id="KW-0564">Palmitate</keyword>
<comment type="catalytic activity">
    <reaction evidence="8 9">
        <text>L-cysteinyl-[protein] + hexadecanoyl-CoA = S-hexadecanoyl-L-cysteinyl-[protein] + CoA</text>
        <dbReference type="Rhea" id="RHEA:36683"/>
        <dbReference type="Rhea" id="RHEA-COMP:10131"/>
        <dbReference type="Rhea" id="RHEA-COMP:11032"/>
        <dbReference type="ChEBI" id="CHEBI:29950"/>
        <dbReference type="ChEBI" id="CHEBI:57287"/>
        <dbReference type="ChEBI" id="CHEBI:57379"/>
        <dbReference type="ChEBI" id="CHEBI:74151"/>
        <dbReference type="EC" id="2.3.1.225"/>
    </reaction>
</comment>
<dbReference type="GO" id="GO:0016020">
    <property type="term" value="C:membrane"/>
    <property type="evidence" value="ECO:0007669"/>
    <property type="project" value="UniProtKB-SubCell"/>
</dbReference>
<dbReference type="InterPro" id="IPR011701">
    <property type="entry name" value="MFS"/>
</dbReference>
<evidence type="ECO:0000256" key="1">
    <source>
        <dbReference type="ARBA" id="ARBA00004141"/>
    </source>
</evidence>
<protein>
    <recommendedName>
        <fullName evidence="9">Palmitoyltransferase</fullName>
        <ecNumber evidence="9">2.3.1.225</ecNumber>
    </recommendedName>
</protein>
<dbReference type="RefSeq" id="XP_037156134.1">
    <property type="nucleotide sequence ID" value="XM_037298798.1"/>
</dbReference>
<evidence type="ECO:0000256" key="9">
    <source>
        <dbReference type="RuleBase" id="RU079119"/>
    </source>
</evidence>
<dbReference type="InterPro" id="IPR001594">
    <property type="entry name" value="Palmitoyltrfase_DHHC"/>
</dbReference>
<feature type="transmembrane region" description="Helical" evidence="9">
    <location>
        <begin position="198"/>
        <end position="223"/>
    </location>
</feature>
<evidence type="ECO:0000256" key="5">
    <source>
        <dbReference type="ARBA" id="ARBA00023136"/>
    </source>
</evidence>
<feature type="transmembrane region" description="Helical" evidence="9">
    <location>
        <begin position="598"/>
        <end position="618"/>
    </location>
</feature>
<feature type="transmembrane region" description="Helical" evidence="9">
    <location>
        <begin position="509"/>
        <end position="531"/>
    </location>
</feature>